<gene>
    <name evidence="7" type="primary">frlR_2</name>
    <name evidence="7" type="ORF">FEQ00_05575</name>
    <name evidence="6" type="ORF">WT56_07675</name>
</gene>
<protein>
    <recommendedName>
        <fullName evidence="4">Histidine utilization repressor</fullName>
    </recommendedName>
</protein>
<dbReference type="Gene3D" id="3.40.1410.10">
    <property type="entry name" value="Chorismate lyase-like"/>
    <property type="match status" value="1"/>
</dbReference>
<evidence type="ECO:0000313" key="9">
    <source>
        <dbReference type="Proteomes" id="UP001248067"/>
    </source>
</evidence>
<dbReference type="EMBL" id="LPJR01000006">
    <property type="protein sequence ID" value="KWF36146.1"/>
    <property type="molecule type" value="Genomic_DNA"/>
</dbReference>
<dbReference type="GO" id="GO:0003700">
    <property type="term" value="F:DNA-binding transcription factor activity"/>
    <property type="evidence" value="ECO:0007669"/>
    <property type="project" value="UniProtKB-UniRule"/>
</dbReference>
<dbReference type="GO" id="GO:0003677">
    <property type="term" value="F:DNA binding"/>
    <property type="evidence" value="ECO:0007669"/>
    <property type="project" value="UniProtKB-UniRule"/>
</dbReference>
<evidence type="ECO:0000256" key="3">
    <source>
        <dbReference type="ARBA" id="ARBA00023163"/>
    </source>
</evidence>
<evidence type="ECO:0000313" key="8">
    <source>
        <dbReference type="Proteomes" id="UP000062912"/>
    </source>
</evidence>
<dbReference type="AlphaFoldDB" id="A0A132ELH1"/>
<dbReference type="PRINTS" id="PR00035">
    <property type="entry name" value="HTHGNTR"/>
</dbReference>
<dbReference type="PANTHER" id="PTHR44846">
    <property type="entry name" value="MANNOSYL-D-GLYCERATE TRANSPORT/METABOLISM SYSTEM REPRESSOR MNGR-RELATED"/>
    <property type="match status" value="1"/>
</dbReference>
<dbReference type="GO" id="GO:0045892">
    <property type="term" value="P:negative regulation of DNA-templated transcription"/>
    <property type="evidence" value="ECO:0007669"/>
    <property type="project" value="UniProtKB-UniRule"/>
</dbReference>
<dbReference type="InterPro" id="IPR010248">
    <property type="entry name" value="His_ut_repres"/>
</dbReference>
<dbReference type="InterPro" id="IPR036388">
    <property type="entry name" value="WH-like_DNA-bd_sf"/>
</dbReference>
<keyword evidence="3" id="KW-0804">Transcription</keyword>
<evidence type="ECO:0000313" key="7">
    <source>
        <dbReference type="EMBL" id="MDR8757130.1"/>
    </source>
</evidence>
<dbReference type="Proteomes" id="UP001248067">
    <property type="component" value="Unassembled WGS sequence"/>
</dbReference>
<dbReference type="GO" id="GO:0006547">
    <property type="term" value="P:L-histidine metabolic process"/>
    <property type="evidence" value="ECO:0007669"/>
    <property type="project" value="UniProtKB-UniRule"/>
</dbReference>
<dbReference type="InterPro" id="IPR050679">
    <property type="entry name" value="Bact_HTH_transcr_reg"/>
</dbReference>
<dbReference type="EMBL" id="VJSY01000054">
    <property type="protein sequence ID" value="MDR8757130.1"/>
    <property type="molecule type" value="Genomic_DNA"/>
</dbReference>
<evidence type="ECO:0000256" key="2">
    <source>
        <dbReference type="ARBA" id="ARBA00023125"/>
    </source>
</evidence>
<dbReference type="NCBIfam" id="TIGR02018">
    <property type="entry name" value="his_ut_repres"/>
    <property type="match status" value="1"/>
</dbReference>
<reference evidence="7 9" key="2">
    <citation type="submission" date="2019-06" db="EMBL/GenBank/DDBJ databases">
        <title>Evolution of Burkholderia multivorans in the lungs of Cystic Fibrosis patients.</title>
        <authorList>
            <person name="Moreira L.M."/>
        </authorList>
    </citation>
    <scope>NUCLEOTIDE SEQUENCE [LARGE SCALE GENOMIC DNA]</scope>
    <source>
        <strain evidence="7 9">VC13239</strain>
    </source>
</reference>
<dbReference type="Proteomes" id="UP000062912">
    <property type="component" value="Unassembled WGS sequence"/>
</dbReference>
<name>A0A132ELH1_9BURK</name>
<dbReference type="InterPro" id="IPR028978">
    <property type="entry name" value="Chorismate_lyase_/UTRA_dom_sf"/>
</dbReference>
<keyword evidence="9" id="KW-1185">Reference proteome</keyword>
<organism evidence="6 8">
    <name type="scientific">Burkholderia pseudomultivorans</name>
    <dbReference type="NCBI Taxonomy" id="1207504"/>
    <lineage>
        <taxon>Bacteria</taxon>
        <taxon>Pseudomonadati</taxon>
        <taxon>Pseudomonadota</taxon>
        <taxon>Betaproteobacteria</taxon>
        <taxon>Burkholderiales</taxon>
        <taxon>Burkholderiaceae</taxon>
        <taxon>Burkholderia</taxon>
        <taxon>Burkholderia cepacia complex</taxon>
    </lineage>
</organism>
<proteinExistence type="predicted"/>
<evidence type="ECO:0000256" key="4">
    <source>
        <dbReference type="NCBIfam" id="TIGR02018"/>
    </source>
</evidence>
<dbReference type="Pfam" id="PF07702">
    <property type="entry name" value="UTRA"/>
    <property type="match status" value="1"/>
</dbReference>
<dbReference type="SMART" id="SM00345">
    <property type="entry name" value="HTH_GNTR"/>
    <property type="match status" value="1"/>
</dbReference>
<evidence type="ECO:0000256" key="1">
    <source>
        <dbReference type="ARBA" id="ARBA00023015"/>
    </source>
</evidence>
<sequence length="244" mass="27183">MQKIGVPFRKIKALVRDKVRSGEWNVGERIPSEVDLASAFGVARMTVNRALRELTAEGMLERVAGVGTFVAEGKPQSNLLMIAHIRDEIVARGHQYSCRLVRHEREHVPLDITRALDLAPNDQVFHLVCVHLDDGRPLQLEDRYVNPAAAPGFLAQDFTAEPPSAYLYNNVSHFELEVEHVVDAAHPLPDQAALLEIEAGEPCLILTRRTWTGGVPVTIARFVHPANRYSLGSRFKPHALRGQI</sequence>
<dbReference type="Gene3D" id="1.10.10.10">
    <property type="entry name" value="Winged helix-like DNA-binding domain superfamily/Winged helix DNA-binding domain"/>
    <property type="match status" value="1"/>
</dbReference>
<evidence type="ECO:0000313" key="6">
    <source>
        <dbReference type="EMBL" id="KWF36146.1"/>
    </source>
</evidence>
<dbReference type="PROSITE" id="PS50949">
    <property type="entry name" value="HTH_GNTR"/>
    <property type="match status" value="1"/>
</dbReference>
<accession>A0A132ELH1</accession>
<feature type="domain" description="HTH gntR-type" evidence="5">
    <location>
        <begin position="5"/>
        <end position="73"/>
    </location>
</feature>
<keyword evidence="2" id="KW-0238">DNA-binding</keyword>
<dbReference type="Pfam" id="PF00392">
    <property type="entry name" value="GntR"/>
    <property type="match status" value="1"/>
</dbReference>
<dbReference type="CDD" id="cd07377">
    <property type="entry name" value="WHTH_GntR"/>
    <property type="match status" value="1"/>
</dbReference>
<reference evidence="6 8" key="1">
    <citation type="submission" date="2015-11" db="EMBL/GenBank/DDBJ databases">
        <title>Expanding the genomic diversity of Burkholderia species for the development of highly accurate diagnostics.</title>
        <authorList>
            <person name="Sahl J."/>
            <person name="Keim P."/>
            <person name="Wagner D."/>
        </authorList>
    </citation>
    <scope>NUCLEOTIDE SEQUENCE [LARGE SCALE GENOMIC DNA]</scope>
    <source>
        <strain evidence="6 8">MSMB368WGS</strain>
    </source>
</reference>
<dbReference type="InterPro" id="IPR000524">
    <property type="entry name" value="Tscrpt_reg_HTH_GntR"/>
</dbReference>
<comment type="caution">
    <text evidence="6">The sequence shown here is derived from an EMBL/GenBank/DDBJ whole genome shotgun (WGS) entry which is preliminary data.</text>
</comment>
<evidence type="ECO:0000259" key="5">
    <source>
        <dbReference type="PROSITE" id="PS50949"/>
    </source>
</evidence>
<dbReference type="KEGG" id="bpsl:WS57_17215"/>
<dbReference type="RefSeq" id="WP_059518748.1">
    <property type="nucleotide sequence ID" value="NZ_CADFDQ010000010.1"/>
</dbReference>
<dbReference type="PANTHER" id="PTHR44846:SF16">
    <property type="entry name" value="TRANSCRIPTIONAL REGULATOR PHNF-RELATED"/>
    <property type="match status" value="1"/>
</dbReference>
<dbReference type="SUPFAM" id="SSF64288">
    <property type="entry name" value="Chorismate lyase-like"/>
    <property type="match status" value="1"/>
</dbReference>
<dbReference type="InterPro" id="IPR011663">
    <property type="entry name" value="UTRA"/>
</dbReference>
<dbReference type="SMART" id="SM00866">
    <property type="entry name" value="UTRA"/>
    <property type="match status" value="1"/>
</dbReference>
<dbReference type="OrthoDB" id="7363114at2"/>
<dbReference type="FunFam" id="1.10.10.10:FF:000079">
    <property type="entry name" value="GntR family transcriptional regulator"/>
    <property type="match status" value="1"/>
</dbReference>
<dbReference type="SUPFAM" id="SSF46785">
    <property type="entry name" value="Winged helix' DNA-binding domain"/>
    <property type="match status" value="1"/>
</dbReference>
<dbReference type="InterPro" id="IPR036390">
    <property type="entry name" value="WH_DNA-bd_sf"/>
</dbReference>
<keyword evidence="1" id="KW-0805">Transcription regulation</keyword>